<protein>
    <submittedName>
        <fullName evidence="2">Uncharacterized protein</fullName>
    </submittedName>
</protein>
<feature type="compositionally biased region" description="Polar residues" evidence="1">
    <location>
        <begin position="108"/>
        <end position="128"/>
    </location>
</feature>
<accession>A0A9P6TEC2</accession>
<sequence>MDWEQVDADQIGERDIQKEIRIILAERESELVRGHETGIAREQAQRDYTERDLKRDHKMSNDPISQKSPEDHMKSFGTSNYPRSSGGHESDHEYLDGPRDSIYKHDYSQQNQNERPNHSNSTQHQMLDTQRDQHPNGSVNSHHQ</sequence>
<proteinExistence type="predicted"/>
<reference evidence="2" key="1">
    <citation type="submission" date="2013-11" db="EMBL/GenBank/DDBJ databases">
        <title>Genome sequence of the fusiform rust pathogen reveals effectors for host alternation and coevolution with pine.</title>
        <authorList>
            <consortium name="DOE Joint Genome Institute"/>
            <person name="Smith K."/>
            <person name="Pendleton A."/>
            <person name="Kubisiak T."/>
            <person name="Anderson C."/>
            <person name="Salamov A."/>
            <person name="Aerts A."/>
            <person name="Riley R."/>
            <person name="Clum A."/>
            <person name="Lindquist E."/>
            <person name="Ence D."/>
            <person name="Campbell M."/>
            <person name="Kronenberg Z."/>
            <person name="Feau N."/>
            <person name="Dhillon B."/>
            <person name="Hamelin R."/>
            <person name="Burleigh J."/>
            <person name="Smith J."/>
            <person name="Yandell M."/>
            <person name="Nelson C."/>
            <person name="Grigoriev I."/>
            <person name="Davis J."/>
        </authorList>
    </citation>
    <scope>NUCLEOTIDE SEQUENCE</scope>
    <source>
        <strain evidence="2">G11</strain>
    </source>
</reference>
<feature type="compositionally biased region" description="Basic and acidic residues" evidence="1">
    <location>
        <begin position="27"/>
        <end position="60"/>
    </location>
</feature>
<feature type="compositionally biased region" description="Basic and acidic residues" evidence="1">
    <location>
        <begin position="86"/>
        <end position="107"/>
    </location>
</feature>
<feature type="compositionally biased region" description="Polar residues" evidence="1">
    <location>
        <begin position="135"/>
        <end position="144"/>
    </location>
</feature>
<gene>
    <name evidence="2" type="ORF">CROQUDRAFT_131760</name>
</gene>
<dbReference type="AlphaFoldDB" id="A0A9P6TEC2"/>
<keyword evidence="3" id="KW-1185">Reference proteome</keyword>
<comment type="caution">
    <text evidence="2">The sequence shown here is derived from an EMBL/GenBank/DDBJ whole genome shotgun (WGS) entry which is preliminary data.</text>
</comment>
<feature type="region of interest" description="Disordered" evidence="1">
    <location>
        <begin position="27"/>
        <end position="144"/>
    </location>
</feature>
<dbReference type="EMBL" id="MU167234">
    <property type="protein sequence ID" value="KAG0148704.1"/>
    <property type="molecule type" value="Genomic_DNA"/>
</dbReference>
<evidence type="ECO:0000256" key="1">
    <source>
        <dbReference type="SAM" id="MobiDB-lite"/>
    </source>
</evidence>
<evidence type="ECO:0000313" key="3">
    <source>
        <dbReference type="Proteomes" id="UP000886653"/>
    </source>
</evidence>
<organism evidence="2 3">
    <name type="scientific">Cronartium quercuum f. sp. fusiforme G11</name>
    <dbReference type="NCBI Taxonomy" id="708437"/>
    <lineage>
        <taxon>Eukaryota</taxon>
        <taxon>Fungi</taxon>
        <taxon>Dikarya</taxon>
        <taxon>Basidiomycota</taxon>
        <taxon>Pucciniomycotina</taxon>
        <taxon>Pucciniomycetes</taxon>
        <taxon>Pucciniales</taxon>
        <taxon>Coleosporiaceae</taxon>
        <taxon>Cronartium</taxon>
    </lineage>
</organism>
<name>A0A9P6TEC2_9BASI</name>
<evidence type="ECO:0000313" key="2">
    <source>
        <dbReference type="EMBL" id="KAG0148704.1"/>
    </source>
</evidence>
<dbReference type="Proteomes" id="UP000886653">
    <property type="component" value="Unassembled WGS sequence"/>
</dbReference>